<protein>
    <submittedName>
        <fullName evidence="2">ATP binding protein, putative</fullName>
        <ecNumber evidence="2">2.7.11.1</ecNumber>
    </submittedName>
</protein>
<dbReference type="EMBL" id="EQ973778">
    <property type="protein sequence ID" value="EEF49250.1"/>
    <property type="molecule type" value="Genomic_DNA"/>
</dbReference>
<dbReference type="InterPro" id="IPR008271">
    <property type="entry name" value="Ser/Thr_kinase_AS"/>
</dbReference>
<dbReference type="PANTHER" id="PTHR48011:SF94">
    <property type="entry name" value="PROTEIN KINASE DOMAIN-CONTAINING PROTEIN"/>
    <property type="match status" value="1"/>
</dbReference>
<evidence type="ECO:0000313" key="2">
    <source>
        <dbReference type="EMBL" id="EEF49250.1"/>
    </source>
</evidence>
<dbReference type="InParanoid" id="B9RGN8"/>
<keyword evidence="2" id="KW-0808">Transferase</keyword>
<sequence>MKRKFEEECNLGDGVSWWRGKLLGKGGFGSVYLAKLKKTYSRNQVYPPLMAVNNLCTCPYILQCIGEETTLNKNGEMFYNVLLEYASCGTLATLTNQSGGCGLPESDVRRYTTCILQGIAYIHRHDYVHCDLKPENVLLVAIDNGGSVPKIVDFGLAKKLVKNNKKRKMTDYCVGGTTLYMVPETVVDHIPKSPCDIWALGFIVLEMFTRKRVWFPSEMRRIGDRFELLLISSEIPKDGKDFLKRSLAKKPEFRFTAEMLLNHPFMSGLDETNGTTDFEEISDEECV</sequence>
<dbReference type="Gene3D" id="1.10.510.10">
    <property type="entry name" value="Transferase(Phosphotransferase) domain 1"/>
    <property type="match status" value="1"/>
</dbReference>
<dbReference type="GO" id="GO:0004672">
    <property type="term" value="F:protein kinase activity"/>
    <property type="evidence" value="ECO:0000318"/>
    <property type="project" value="GO_Central"/>
</dbReference>
<dbReference type="SMART" id="SM00220">
    <property type="entry name" value="S_TKc"/>
    <property type="match status" value="1"/>
</dbReference>
<dbReference type="InterPro" id="IPR052751">
    <property type="entry name" value="Plant_MAPKKK"/>
</dbReference>
<dbReference type="Pfam" id="PF00069">
    <property type="entry name" value="Pkinase"/>
    <property type="match status" value="1"/>
</dbReference>
<dbReference type="GO" id="GO:0004674">
    <property type="term" value="F:protein serine/threonine kinase activity"/>
    <property type="evidence" value="ECO:0007669"/>
    <property type="project" value="UniProtKB-EC"/>
</dbReference>
<dbReference type="AlphaFoldDB" id="B9RGN8"/>
<dbReference type="GO" id="GO:0005524">
    <property type="term" value="F:ATP binding"/>
    <property type="evidence" value="ECO:0007669"/>
    <property type="project" value="InterPro"/>
</dbReference>
<evidence type="ECO:0000313" key="3">
    <source>
        <dbReference type="Proteomes" id="UP000008311"/>
    </source>
</evidence>
<dbReference type="GO" id="GO:0007165">
    <property type="term" value="P:signal transduction"/>
    <property type="evidence" value="ECO:0000318"/>
    <property type="project" value="GO_Central"/>
</dbReference>
<dbReference type="Proteomes" id="UP000008311">
    <property type="component" value="Unassembled WGS sequence"/>
</dbReference>
<dbReference type="STRING" id="3988.B9RGN8"/>
<evidence type="ECO:0000259" key="1">
    <source>
        <dbReference type="PROSITE" id="PS50011"/>
    </source>
</evidence>
<dbReference type="PANTHER" id="PTHR48011">
    <property type="entry name" value="CCR4-NOT TRANSCRIPTIONAL COMPLEX SUBUNIT CAF120-RELATED"/>
    <property type="match status" value="1"/>
</dbReference>
<dbReference type="PROSITE" id="PS00108">
    <property type="entry name" value="PROTEIN_KINASE_ST"/>
    <property type="match status" value="1"/>
</dbReference>
<dbReference type="InterPro" id="IPR011009">
    <property type="entry name" value="Kinase-like_dom_sf"/>
</dbReference>
<dbReference type="PROSITE" id="PS50011">
    <property type="entry name" value="PROTEIN_KINASE_DOM"/>
    <property type="match status" value="1"/>
</dbReference>
<feature type="domain" description="Protein kinase" evidence="1">
    <location>
        <begin position="17"/>
        <end position="266"/>
    </location>
</feature>
<keyword evidence="3" id="KW-1185">Reference proteome</keyword>
<organism evidence="2 3">
    <name type="scientific">Ricinus communis</name>
    <name type="common">Castor bean</name>
    <dbReference type="NCBI Taxonomy" id="3988"/>
    <lineage>
        <taxon>Eukaryota</taxon>
        <taxon>Viridiplantae</taxon>
        <taxon>Streptophyta</taxon>
        <taxon>Embryophyta</taxon>
        <taxon>Tracheophyta</taxon>
        <taxon>Spermatophyta</taxon>
        <taxon>Magnoliopsida</taxon>
        <taxon>eudicotyledons</taxon>
        <taxon>Gunneridae</taxon>
        <taxon>Pentapetalae</taxon>
        <taxon>rosids</taxon>
        <taxon>fabids</taxon>
        <taxon>Malpighiales</taxon>
        <taxon>Euphorbiaceae</taxon>
        <taxon>Acalyphoideae</taxon>
        <taxon>Acalypheae</taxon>
        <taxon>Ricinus</taxon>
    </lineage>
</organism>
<name>B9RGN8_RICCO</name>
<gene>
    <name evidence="2" type="ORF">RCOM_1442330</name>
</gene>
<accession>B9RGN8</accession>
<reference evidence="3" key="1">
    <citation type="journal article" date="2010" name="Nat. Biotechnol.">
        <title>Draft genome sequence of the oilseed species Ricinus communis.</title>
        <authorList>
            <person name="Chan A.P."/>
            <person name="Crabtree J."/>
            <person name="Zhao Q."/>
            <person name="Lorenzi H."/>
            <person name="Orvis J."/>
            <person name="Puiu D."/>
            <person name="Melake-Berhan A."/>
            <person name="Jones K.M."/>
            <person name="Redman J."/>
            <person name="Chen G."/>
            <person name="Cahoon E.B."/>
            <person name="Gedil M."/>
            <person name="Stanke M."/>
            <person name="Haas B.J."/>
            <person name="Wortman J.R."/>
            <person name="Fraser-Liggett C.M."/>
            <person name="Ravel J."/>
            <person name="Rabinowicz P.D."/>
        </authorList>
    </citation>
    <scope>NUCLEOTIDE SEQUENCE [LARGE SCALE GENOMIC DNA]</scope>
    <source>
        <strain evidence="3">cv. Hale</strain>
    </source>
</reference>
<dbReference type="EC" id="2.7.11.1" evidence="2"/>
<proteinExistence type="predicted"/>
<dbReference type="SUPFAM" id="SSF56112">
    <property type="entry name" value="Protein kinase-like (PK-like)"/>
    <property type="match status" value="1"/>
</dbReference>
<dbReference type="InterPro" id="IPR000719">
    <property type="entry name" value="Prot_kinase_dom"/>
</dbReference>
<dbReference type="eggNOG" id="KOG0198">
    <property type="taxonomic scope" value="Eukaryota"/>
</dbReference>